<name>A0A964T5U4_9HYPH</name>
<feature type="compositionally biased region" description="Basic and acidic residues" evidence="1">
    <location>
        <begin position="51"/>
        <end position="66"/>
    </location>
</feature>
<dbReference type="RefSeq" id="WP_161141418.1">
    <property type="nucleotide sequence ID" value="NZ_SPKJ01000058.1"/>
</dbReference>
<dbReference type="Proteomes" id="UP000773614">
    <property type="component" value="Unassembled WGS sequence"/>
</dbReference>
<feature type="region of interest" description="Disordered" evidence="1">
    <location>
        <begin position="1"/>
        <end position="66"/>
    </location>
</feature>
<gene>
    <name evidence="2" type="ORF">E4O86_15255</name>
</gene>
<dbReference type="AlphaFoldDB" id="A0A964T5U4"/>
<proteinExistence type="predicted"/>
<feature type="compositionally biased region" description="Basic and acidic residues" evidence="1">
    <location>
        <begin position="19"/>
        <end position="28"/>
    </location>
</feature>
<organism evidence="2 3">
    <name type="scientific">Propylenella binzhouense</name>
    <dbReference type="NCBI Taxonomy" id="2555902"/>
    <lineage>
        <taxon>Bacteria</taxon>
        <taxon>Pseudomonadati</taxon>
        <taxon>Pseudomonadota</taxon>
        <taxon>Alphaproteobacteria</taxon>
        <taxon>Hyphomicrobiales</taxon>
        <taxon>Propylenellaceae</taxon>
        <taxon>Propylenella</taxon>
    </lineage>
</organism>
<sequence>MPERNKAAERFGGPGSSHQNREHPEQSDPHGPNPVDRKSRKNSGTSGGGGEPDRHHAHDPRGKAGA</sequence>
<evidence type="ECO:0000313" key="2">
    <source>
        <dbReference type="EMBL" id="MYZ49073.1"/>
    </source>
</evidence>
<dbReference type="OrthoDB" id="7205490at2"/>
<keyword evidence="3" id="KW-1185">Reference proteome</keyword>
<evidence type="ECO:0000313" key="3">
    <source>
        <dbReference type="Proteomes" id="UP000773614"/>
    </source>
</evidence>
<dbReference type="EMBL" id="SPKJ01000058">
    <property type="protein sequence ID" value="MYZ49073.1"/>
    <property type="molecule type" value="Genomic_DNA"/>
</dbReference>
<protein>
    <submittedName>
        <fullName evidence="2">Uncharacterized protein</fullName>
    </submittedName>
</protein>
<evidence type="ECO:0000256" key="1">
    <source>
        <dbReference type="SAM" id="MobiDB-lite"/>
    </source>
</evidence>
<reference evidence="2" key="1">
    <citation type="submission" date="2019-03" db="EMBL/GenBank/DDBJ databases">
        <title>Afifella sp. nov., isolated from activated sludge.</title>
        <authorList>
            <person name="Li Q."/>
            <person name="Liu Y."/>
        </authorList>
    </citation>
    <scope>NUCLEOTIDE SEQUENCE</scope>
    <source>
        <strain evidence="2">L72</strain>
    </source>
</reference>
<comment type="caution">
    <text evidence="2">The sequence shown here is derived from an EMBL/GenBank/DDBJ whole genome shotgun (WGS) entry which is preliminary data.</text>
</comment>
<accession>A0A964T5U4</accession>